<protein>
    <submittedName>
        <fullName evidence="1">Malonyl CoA-acyl carrier protein transacylase</fullName>
        <ecNumber evidence="1">2.3.1.39</ecNumber>
    </submittedName>
</protein>
<dbReference type="EC" id="2.3.1.39" evidence="1"/>
<evidence type="ECO:0000313" key="1">
    <source>
        <dbReference type="EMBL" id="SQC43439.1"/>
    </source>
</evidence>
<dbReference type="SUPFAM" id="SSF52151">
    <property type="entry name" value="FabD/lysophospholipase-like"/>
    <property type="match status" value="1"/>
</dbReference>
<sequence>MKILFTFPGQGGQRPGMLAMIPDREAILTQARAVLGDEVDTLDSADALQHTRAVQLCLLIAGVAWARELQRQGVDPQMVSGLSIGAFSGRGDCRRARFRQRVAAGGPARGLNGTGVS</sequence>
<dbReference type="EMBL" id="UAWQ01000014">
    <property type="protein sequence ID" value="SQC43439.1"/>
    <property type="molecule type" value="Genomic_DNA"/>
</dbReference>
<evidence type="ECO:0000313" key="2">
    <source>
        <dbReference type="Proteomes" id="UP000251721"/>
    </source>
</evidence>
<dbReference type="Gene3D" id="3.40.366.10">
    <property type="entry name" value="Malonyl-Coenzyme A Acyl Carrier Protein, domain 2"/>
    <property type="match status" value="1"/>
</dbReference>
<keyword evidence="1" id="KW-0808">Transferase</keyword>
<organism evidence="1 2">
    <name type="scientific">Klebsiella pneumoniae</name>
    <dbReference type="NCBI Taxonomy" id="573"/>
    <lineage>
        <taxon>Bacteria</taxon>
        <taxon>Pseudomonadati</taxon>
        <taxon>Pseudomonadota</taxon>
        <taxon>Gammaproteobacteria</taxon>
        <taxon>Enterobacterales</taxon>
        <taxon>Enterobacteriaceae</taxon>
        <taxon>Klebsiella/Raoultella group</taxon>
        <taxon>Klebsiella</taxon>
        <taxon>Klebsiella pneumoniae complex</taxon>
    </lineage>
</organism>
<dbReference type="InterPro" id="IPR001227">
    <property type="entry name" value="Ac_transferase_dom_sf"/>
</dbReference>
<dbReference type="InterPro" id="IPR016035">
    <property type="entry name" value="Acyl_Trfase/lysoPLipase"/>
</dbReference>
<proteinExistence type="predicted"/>
<keyword evidence="1" id="KW-0012">Acyltransferase</keyword>
<reference evidence="1 2" key="1">
    <citation type="submission" date="2018-06" db="EMBL/GenBank/DDBJ databases">
        <authorList>
            <consortium name="Pathogen Informatics"/>
            <person name="Doyle S."/>
        </authorList>
    </citation>
    <scope>NUCLEOTIDE SEQUENCE [LARGE SCALE GENOMIC DNA]</scope>
    <source>
        <strain evidence="1 2">NCTC13465</strain>
    </source>
</reference>
<dbReference type="AlphaFoldDB" id="A0A2X3H451"/>
<name>A0A2X3H451_KLEPN</name>
<dbReference type="GO" id="GO:0004314">
    <property type="term" value="F:[acyl-carrier-protein] S-malonyltransferase activity"/>
    <property type="evidence" value="ECO:0007669"/>
    <property type="project" value="UniProtKB-EC"/>
</dbReference>
<dbReference type="Proteomes" id="UP000251721">
    <property type="component" value="Unassembled WGS sequence"/>
</dbReference>
<accession>A0A2X3H451</accession>
<gene>
    <name evidence="1" type="primary">fabD_1</name>
    <name evidence="1" type="ORF">NCTC13465_01921</name>
</gene>